<accession>M2NFS9</accession>
<dbReference type="SUPFAM" id="SSF110857">
    <property type="entry name" value="Gamma-glutamyl cyclotransferase-like"/>
    <property type="match status" value="1"/>
</dbReference>
<dbReference type="BioCyc" id="ECAT999415-HMP:GTTI-642-MONOMER"/>
<dbReference type="InterPro" id="IPR036568">
    <property type="entry name" value="GGCT-like_sf"/>
</dbReference>
<sequence>MRVFVYGTLRKNQYNYNTYYKDKSQFISYGYIKGTLYSLKDAIYPAFIEEGNTLVLGEIYELEATTSSRADTMEGYISKGNINNEYNKTILPIYDIGGKVIDRLPVYTFNISNPIHKQRLKDIIPSGDYIDYLNKKN</sequence>
<dbReference type="STRING" id="999415.HMPREF9943_00621"/>
<reference evidence="2 3" key="1">
    <citation type="submission" date="2013-02" db="EMBL/GenBank/DDBJ databases">
        <title>The Genome Sequence of Lactobacillus catenaformis F0143.</title>
        <authorList>
            <consortium name="The Broad Institute Genome Sequencing Platform"/>
            <person name="Earl A."/>
            <person name="Ward D."/>
            <person name="Feldgarden M."/>
            <person name="Gevers D."/>
            <person name="Izard J."/>
            <person name="Blanton J.M."/>
            <person name="Mathney J."/>
            <person name="Dewhirst F.E."/>
            <person name="Young S.K."/>
            <person name="Zeng Q."/>
            <person name="Gargeya S."/>
            <person name="Fitzgerald M."/>
            <person name="Haas B."/>
            <person name="Abouelleil A."/>
            <person name="Alvarado L."/>
            <person name="Arachchi H.M."/>
            <person name="Berlin A."/>
            <person name="Chapman S.B."/>
            <person name="Gearin G."/>
            <person name="Goldberg J."/>
            <person name="Griggs A."/>
            <person name="Gujja S."/>
            <person name="Hansen M."/>
            <person name="Heiman D."/>
            <person name="Howarth C."/>
            <person name="Larimer J."/>
            <person name="Lui A."/>
            <person name="MacDonald P.J.P."/>
            <person name="McCowen C."/>
            <person name="Montmayeur A."/>
            <person name="Murphy C."/>
            <person name="Neiman D."/>
            <person name="Pearson M."/>
            <person name="Priest M."/>
            <person name="Roberts A."/>
            <person name="Saif S."/>
            <person name="Shea T."/>
            <person name="Sisk P."/>
            <person name="Stolte C."/>
            <person name="Sykes S."/>
            <person name="Wortman J."/>
            <person name="Nusbaum C."/>
            <person name="Birren B."/>
        </authorList>
    </citation>
    <scope>NUCLEOTIDE SEQUENCE [LARGE SCALE GENOMIC DNA]</scope>
    <source>
        <strain evidence="2 3">OT 569</strain>
    </source>
</reference>
<dbReference type="EMBL" id="AGEJ01000011">
    <property type="protein sequence ID" value="EMD17058.1"/>
    <property type="molecule type" value="Genomic_DNA"/>
</dbReference>
<dbReference type="Gene3D" id="3.10.490.10">
    <property type="entry name" value="Gamma-glutamyl cyclotransferase-like"/>
    <property type="match status" value="1"/>
</dbReference>
<gene>
    <name evidence="2" type="ORF">HMPREF9943_00621</name>
</gene>
<dbReference type="RefSeq" id="WP_004801937.1">
    <property type="nucleotide sequence ID" value="NZ_KB446647.1"/>
</dbReference>
<dbReference type="CDD" id="cd06661">
    <property type="entry name" value="GGCT_like"/>
    <property type="match status" value="1"/>
</dbReference>
<dbReference type="Proteomes" id="UP000011758">
    <property type="component" value="Unassembled WGS sequence"/>
</dbReference>
<evidence type="ECO:0000259" key="1">
    <source>
        <dbReference type="Pfam" id="PF06094"/>
    </source>
</evidence>
<evidence type="ECO:0000313" key="3">
    <source>
        <dbReference type="Proteomes" id="UP000011758"/>
    </source>
</evidence>
<protein>
    <recommendedName>
        <fullName evidence="1">Gamma-glutamylcyclotransferase AIG2-like domain-containing protein</fullName>
    </recommendedName>
</protein>
<proteinExistence type="predicted"/>
<organism evidence="2 3">
    <name type="scientific">Eggerthia catenaformis OT 569 = DSM 20559</name>
    <dbReference type="NCBI Taxonomy" id="999415"/>
    <lineage>
        <taxon>Bacteria</taxon>
        <taxon>Bacillati</taxon>
        <taxon>Bacillota</taxon>
        <taxon>Erysipelotrichia</taxon>
        <taxon>Erysipelotrichales</taxon>
        <taxon>Coprobacillaceae</taxon>
        <taxon>Eggerthia</taxon>
    </lineage>
</organism>
<dbReference type="InterPro" id="IPR009288">
    <property type="entry name" value="AIG2-like_dom"/>
</dbReference>
<dbReference type="AlphaFoldDB" id="M2NFS9"/>
<dbReference type="Pfam" id="PF06094">
    <property type="entry name" value="GGACT"/>
    <property type="match status" value="1"/>
</dbReference>
<feature type="domain" description="Gamma-glutamylcyclotransferase AIG2-like" evidence="1">
    <location>
        <begin position="3"/>
        <end position="129"/>
    </location>
</feature>
<name>M2NFS9_9FIRM</name>
<evidence type="ECO:0000313" key="2">
    <source>
        <dbReference type="EMBL" id="EMD17058.1"/>
    </source>
</evidence>
<dbReference type="eggNOG" id="COG2105">
    <property type="taxonomic scope" value="Bacteria"/>
</dbReference>
<comment type="caution">
    <text evidence="2">The sequence shown here is derived from an EMBL/GenBank/DDBJ whole genome shotgun (WGS) entry which is preliminary data.</text>
</comment>
<dbReference type="OrthoDB" id="8538589at2"/>
<keyword evidence="3" id="KW-1185">Reference proteome</keyword>
<dbReference type="InterPro" id="IPR013024">
    <property type="entry name" value="GGCT-like"/>
</dbReference>